<organism evidence="1 2">
    <name type="scientific">Synoicihabitans lomoniglobus</name>
    <dbReference type="NCBI Taxonomy" id="2909285"/>
    <lineage>
        <taxon>Bacteria</taxon>
        <taxon>Pseudomonadati</taxon>
        <taxon>Verrucomicrobiota</taxon>
        <taxon>Opitutia</taxon>
        <taxon>Opitutales</taxon>
        <taxon>Opitutaceae</taxon>
        <taxon>Synoicihabitans</taxon>
    </lineage>
</organism>
<dbReference type="Proteomes" id="UP001218638">
    <property type="component" value="Chromosome"/>
</dbReference>
<dbReference type="KEGG" id="slom:PXH66_04260"/>
<keyword evidence="2" id="KW-1185">Reference proteome</keyword>
<dbReference type="EMBL" id="CP119075">
    <property type="protein sequence ID" value="WED66059.1"/>
    <property type="molecule type" value="Genomic_DNA"/>
</dbReference>
<proteinExistence type="predicted"/>
<reference evidence="1" key="1">
    <citation type="submission" date="2023-03" db="EMBL/GenBank/DDBJ databases">
        <title>Lomoglobus Profundus gen. nov., sp. nov., a novel member of the phylum Verrucomicrobia, isolated from deep-marine sediment of South China Sea.</title>
        <authorList>
            <person name="Ahmad T."/>
            <person name="Ishaq S.E."/>
            <person name="Wang F."/>
        </authorList>
    </citation>
    <scope>NUCLEOTIDE SEQUENCE</scope>
    <source>
        <strain evidence="1">LMO-M01</strain>
    </source>
</reference>
<name>A0AAF0I3D0_9BACT</name>
<dbReference type="AlphaFoldDB" id="A0AAF0I3D0"/>
<dbReference type="InterPro" id="IPR021848">
    <property type="entry name" value="HODM_asu-like"/>
</dbReference>
<accession>A0AAF0I3D0</accession>
<gene>
    <name evidence="1" type="ORF">PXH66_04260</name>
</gene>
<dbReference type="Pfam" id="PF11927">
    <property type="entry name" value="HODM_asu-like"/>
    <property type="match status" value="1"/>
</dbReference>
<dbReference type="RefSeq" id="WP_330931249.1">
    <property type="nucleotide sequence ID" value="NZ_CP119075.1"/>
</dbReference>
<evidence type="ECO:0000313" key="1">
    <source>
        <dbReference type="EMBL" id="WED66059.1"/>
    </source>
</evidence>
<protein>
    <submittedName>
        <fullName evidence="1">DUF3445 domain-containing protein</fullName>
    </submittedName>
</protein>
<evidence type="ECO:0000313" key="2">
    <source>
        <dbReference type="Proteomes" id="UP001218638"/>
    </source>
</evidence>
<sequence>MSDWADLFPEDDFGFRLTLRRGDPTTFFAASSLGAAIGAERRRGLAQSPDDYVIMPPPAQTAWAEFVESATAWSGLPVSPDPVMAGQQLEPDVVLLCRDDRGVFRVAGGVVVFPSHWALADKMGLTLLETHGAVPGLNAKIGPAIDRYLDKIKPGFVAGRPNWGLAATDAWNLHPSTHPPALTAGMTTDQMWLRVERQILTPLPRTGAMLFAIRIERIRLDAFLADSDARRRFHRTISTMPPEVAAYKGLAAVADDLVERTR</sequence>